<sequence>MSSLNFNNTYDLTDKDYVYFSSYVGVDRQMYNTVGSVSFEVYVDGEKKFDSGLMTSKESMKYLEVDIMELKN</sequence>
<dbReference type="Gene3D" id="2.60.120.1060">
    <property type="entry name" value="NPCBM/NEW2 domain"/>
    <property type="match status" value="1"/>
</dbReference>
<reference evidence="2 3" key="1">
    <citation type="submission" date="2016-06" db="EMBL/GenBank/DDBJ databases">
        <authorList>
            <person name="Kjaerup R.B."/>
            <person name="Dalgaard T.S."/>
            <person name="Juul-Madsen H.R."/>
        </authorList>
    </citation>
    <scope>NUCLEOTIDE SEQUENCE [LARGE SCALE GENOMIC DNA]</scope>
    <source>
        <strain evidence="2 3">373-A1</strain>
    </source>
</reference>
<dbReference type="InterPro" id="IPR013222">
    <property type="entry name" value="Glyco_hyd_98_carb-bd"/>
</dbReference>
<feature type="domain" description="Glycosyl hydrolase family 98 putative carbohydrate-binding module" evidence="1">
    <location>
        <begin position="9"/>
        <end position="70"/>
    </location>
</feature>
<dbReference type="SUPFAM" id="SSF49785">
    <property type="entry name" value="Galactose-binding domain-like"/>
    <property type="match status" value="1"/>
</dbReference>
<comment type="caution">
    <text evidence="2">The sequence shown here is derived from an EMBL/GenBank/DDBJ whole genome shotgun (WGS) entry which is preliminary data.</text>
</comment>
<keyword evidence="3" id="KW-1185">Reference proteome</keyword>
<gene>
    <name evidence="2" type="ORF">CP373A1_10535</name>
</gene>
<dbReference type="AlphaFoldDB" id="A0A1B8RQ15"/>
<organism evidence="2 3">
    <name type="scientific">Clostridium paraputrificum</name>
    <dbReference type="NCBI Taxonomy" id="29363"/>
    <lineage>
        <taxon>Bacteria</taxon>
        <taxon>Bacillati</taxon>
        <taxon>Bacillota</taxon>
        <taxon>Clostridia</taxon>
        <taxon>Eubacteriales</taxon>
        <taxon>Clostridiaceae</taxon>
        <taxon>Clostridium</taxon>
    </lineage>
</organism>
<dbReference type="OrthoDB" id="1933644at2"/>
<evidence type="ECO:0000313" key="3">
    <source>
        <dbReference type="Proteomes" id="UP000092714"/>
    </source>
</evidence>
<proteinExistence type="predicted"/>
<dbReference type="InterPro" id="IPR038637">
    <property type="entry name" value="NPCBM_sf"/>
</dbReference>
<accession>A0A1B8RQ15</accession>
<dbReference type="EMBL" id="MAPZ01000019">
    <property type="protein sequence ID" value="OBY10921.1"/>
    <property type="molecule type" value="Genomic_DNA"/>
</dbReference>
<dbReference type="GeneID" id="42777871"/>
<evidence type="ECO:0000259" key="1">
    <source>
        <dbReference type="Pfam" id="PF08305"/>
    </source>
</evidence>
<dbReference type="Proteomes" id="UP000092714">
    <property type="component" value="Unassembled WGS sequence"/>
</dbReference>
<dbReference type="InterPro" id="IPR008979">
    <property type="entry name" value="Galactose-bd-like_sf"/>
</dbReference>
<evidence type="ECO:0000313" key="2">
    <source>
        <dbReference type="EMBL" id="OBY10921.1"/>
    </source>
</evidence>
<protein>
    <recommendedName>
        <fullName evidence="1">Glycosyl hydrolase family 98 putative carbohydrate-binding module domain-containing protein</fullName>
    </recommendedName>
</protein>
<dbReference type="Pfam" id="PF08305">
    <property type="entry name" value="NPCBM"/>
    <property type="match status" value="1"/>
</dbReference>
<dbReference type="RefSeq" id="WP_027097009.1">
    <property type="nucleotide sequence ID" value="NZ_CABHIH010000002.1"/>
</dbReference>
<name>A0A1B8RQ15_9CLOT</name>